<evidence type="ECO:0000313" key="2">
    <source>
        <dbReference type="Proteomes" id="UP001055811"/>
    </source>
</evidence>
<reference evidence="1 2" key="2">
    <citation type="journal article" date="2022" name="Mol. Ecol. Resour.">
        <title>The genomes of chicory, endive, great burdock and yacon provide insights into Asteraceae paleo-polyploidization history and plant inulin production.</title>
        <authorList>
            <person name="Fan W."/>
            <person name="Wang S."/>
            <person name="Wang H."/>
            <person name="Wang A."/>
            <person name="Jiang F."/>
            <person name="Liu H."/>
            <person name="Zhao H."/>
            <person name="Xu D."/>
            <person name="Zhang Y."/>
        </authorList>
    </citation>
    <scope>NUCLEOTIDE SEQUENCE [LARGE SCALE GENOMIC DNA]</scope>
    <source>
        <strain evidence="2">cv. Punajuju</strain>
        <tissue evidence="1">Leaves</tissue>
    </source>
</reference>
<evidence type="ECO:0000313" key="1">
    <source>
        <dbReference type="EMBL" id="KAI3690934.1"/>
    </source>
</evidence>
<dbReference type="EMBL" id="CM042017">
    <property type="protein sequence ID" value="KAI3690934.1"/>
    <property type="molecule type" value="Genomic_DNA"/>
</dbReference>
<dbReference type="Proteomes" id="UP001055811">
    <property type="component" value="Linkage Group LG09"/>
</dbReference>
<organism evidence="1 2">
    <name type="scientific">Cichorium intybus</name>
    <name type="common">Chicory</name>
    <dbReference type="NCBI Taxonomy" id="13427"/>
    <lineage>
        <taxon>Eukaryota</taxon>
        <taxon>Viridiplantae</taxon>
        <taxon>Streptophyta</taxon>
        <taxon>Embryophyta</taxon>
        <taxon>Tracheophyta</taxon>
        <taxon>Spermatophyta</taxon>
        <taxon>Magnoliopsida</taxon>
        <taxon>eudicotyledons</taxon>
        <taxon>Gunneridae</taxon>
        <taxon>Pentapetalae</taxon>
        <taxon>asterids</taxon>
        <taxon>campanulids</taxon>
        <taxon>Asterales</taxon>
        <taxon>Asteraceae</taxon>
        <taxon>Cichorioideae</taxon>
        <taxon>Cichorieae</taxon>
        <taxon>Cichoriinae</taxon>
        <taxon>Cichorium</taxon>
    </lineage>
</organism>
<reference evidence="2" key="1">
    <citation type="journal article" date="2022" name="Mol. Ecol. Resour.">
        <title>The genomes of chicory, endive, great burdock and yacon provide insights into Asteraceae palaeo-polyploidization history and plant inulin production.</title>
        <authorList>
            <person name="Fan W."/>
            <person name="Wang S."/>
            <person name="Wang H."/>
            <person name="Wang A."/>
            <person name="Jiang F."/>
            <person name="Liu H."/>
            <person name="Zhao H."/>
            <person name="Xu D."/>
            <person name="Zhang Y."/>
        </authorList>
    </citation>
    <scope>NUCLEOTIDE SEQUENCE [LARGE SCALE GENOMIC DNA]</scope>
    <source>
        <strain evidence="2">cv. Punajuju</strain>
    </source>
</reference>
<keyword evidence="2" id="KW-1185">Reference proteome</keyword>
<accession>A0ACB8YZW1</accession>
<proteinExistence type="predicted"/>
<protein>
    <submittedName>
        <fullName evidence="1">Uncharacterized protein</fullName>
    </submittedName>
</protein>
<gene>
    <name evidence="1" type="ORF">L2E82_49147</name>
</gene>
<sequence length="250" mass="28840">MKDYHTPYPNRPFGASNKAKSTRTRMREKWCGKLARGKPYGRGRANENVTYLITDAGGTLGYCDPEYMTTGILTKESDVYSFGVVLFEALCGRLFFMDVPGQPRLHVRLARRCYDEAKLHLIMDRNLKYSEYVKEFSEIAYQCLHDDQKGRPSMDLVLQKLEKALELLELEEARELQEEACILQKFEEALGLQKLVETLQEQEVLEALILQEFEEALELPKFEETLDLHKLGETLELQVMGSKERSDSIT</sequence>
<name>A0ACB8YZW1_CICIN</name>
<comment type="caution">
    <text evidence="1">The sequence shown here is derived from an EMBL/GenBank/DDBJ whole genome shotgun (WGS) entry which is preliminary data.</text>
</comment>